<evidence type="ECO:0000313" key="9">
    <source>
        <dbReference type="Proteomes" id="UP000294547"/>
    </source>
</evidence>
<dbReference type="RefSeq" id="WP_126538158.1">
    <property type="nucleotide sequence ID" value="NZ_BSPM01000009.1"/>
</dbReference>
<dbReference type="GO" id="GO:0008830">
    <property type="term" value="F:dTDP-4-dehydrorhamnose 3,5-epimerase activity"/>
    <property type="evidence" value="ECO:0007669"/>
    <property type="project" value="UniProtKB-UniRule"/>
</dbReference>
<gene>
    <name evidence="8" type="ORF">EDD54_3273</name>
</gene>
<dbReference type="PANTHER" id="PTHR21047:SF2">
    <property type="entry name" value="THYMIDINE DIPHOSPHO-4-KETO-RHAMNOSE 3,5-EPIMERASE"/>
    <property type="match status" value="1"/>
</dbReference>
<dbReference type="GO" id="GO:0019305">
    <property type="term" value="P:dTDP-rhamnose biosynthetic process"/>
    <property type="evidence" value="ECO:0007669"/>
    <property type="project" value="UniProtKB-UniRule"/>
</dbReference>
<name>A0A4R6RB13_9HYPH</name>
<sequence>MQTIETSIPGILRVVPKRHSDPRGYFSEVFRDDLFRAGVADLAFIQDNMSLSREVGTIRGLHFQSEPKPQGKLVRCLAGAILDVAVDIRVGSPTFGRHVAVELTPENGEWLWIPVGFAHGFCTLVPDTVVLYKVTDYYSAAADKGVAFDDPDIGIAWPVEPAAAVLSDKDRRQPRLADLPTYFTHSA</sequence>
<dbReference type="EMBL" id="SNXY01000009">
    <property type="protein sequence ID" value="TDP83313.1"/>
    <property type="molecule type" value="Genomic_DNA"/>
</dbReference>
<evidence type="ECO:0000313" key="8">
    <source>
        <dbReference type="EMBL" id="TDP83313.1"/>
    </source>
</evidence>
<comment type="caution">
    <text evidence="8">The sequence shown here is derived from an EMBL/GenBank/DDBJ whole genome shotgun (WGS) entry which is preliminary data.</text>
</comment>
<proteinExistence type="inferred from homology"/>
<comment type="subunit">
    <text evidence="7">Homodimer.</text>
</comment>
<feature type="active site" description="Proton donor" evidence="5">
    <location>
        <position position="132"/>
    </location>
</feature>
<dbReference type="CDD" id="cd00438">
    <property type="entry name" value="cupin_RmlC"/>
    <property type="match status" value="1"/>
</dbReference>
<dbReference type="AlphaFoldDB" id="A0A4R6RB13"/>
<dbReference type="UniPathway" id="UPA00124"/>
<dbReference type="Pfam" id="PF00908">
    <property type="entry name" value="dTDP_sugar_isom"/>
    <property type="match status" value="1"/>
</dbReference>
<dbReference type="Proteomes" id="UP000294547">
    <property type="component" value="Unassembled WGS sequence"/>
</dbReference>
<evidence type="ECO:0000256" key="7">
    <source>
        <dbReference type="RuleBase" id="RU364069"/>
    </source>
</evidence>
<dbReference type="OrthoDB" id="9800680at2"/>
<comment type="catalytic activity">
    <reaction evidence="1 7">
        <text>dTDP-4-dehydro-6-deoxy-alpha-D-glucose = dTDP-4-dehydro-beta-L-rhamnose</text>
        <dbReference type="Rhea" id="RHEA:16969"/>
        <dbReference type="ChEBI" id="CHEBI:57649"/>
        <dbReference type="ChEBI" id="CHEBI:62830"/>
        <dbReference type="EC" id="5.1.3.13"/>
    </reaction>
</comment>
<dbReference type="GO" id="GO:0000271">
    <property type="term" value="P:polysaccharide biosynthetic process"/>
    <property type="evidence" value="ECO:0007669"/>
    <property type="project" value="TreeGrafter"/>
</dbReference>
<comment type="similarity">
    <text evidence="7">Belongs to the dTDP-4-dehydrorhamnose 3,5-epimerase family.</text>
</comment>
<comment type="pathway">
    <text evidence="7">Carbohydrate biosynthesis; dTDP-L-rhamnose biosynthesis.</text>
</comment>
<dbReference type="SUPFAM" id="SSF51182">
    <property type="entry name" value="RmlC-like cupins"/>
    <property type="match status" value="1"/>
</dbReference>
<dbReference type="GO" id="GO:0005829">
    <property type="term" value="C:cytosol"/>
    <property type="evidence" value="ECO:0007669"/>
    <property type="project" value="TreeGrafter"/>
</dbReference>
<accession>A0A4R6RB13</accession>
<keyword evidence="9" id="KW-1185">Reference proteome</keyword>
<organism evidence="8 9">
    <name type="scientific">Oharaeibacter diazotrophicus</name>
    <dbReference type="NCBI Taxonomy" id="1920512"/>
    <lineage>
        <taxon>Bacteria</taxon>
        <taxon>Pseudomonadati</taxon>
        <taxon>Pseudomonadota</taxon>
        <taxon>Alphaproteobacteria</taxon>
        <taxon>Hyphomicrobiales</taxon>
        <taxon>Pleomorphomonadaceae</taxon>
        <taxon>Oharaeibacter</taxon>
    </lineage>
</organism>
<reference evidence="8 9" key="1">
    <citation type="submission" date="2019-03" db="EMBL/GenBank/DDBJ databases">
        <title>Genomic Encyclopedia of Type Strains, Phase IV (KMG-IV): sequencing the most valuable type-strain genomes for metagenomic binning, comparative biology and taxonomic classification.</title>
        <authorList>
            <person name="Goeker M."/>
        </authorList>
    </citation>
    <scope>NUCLEOTIDE SEQUENCE [LARGE SCALE GENOMIC DNA]</scope>
    <source>
        <strain evidence="8 9">DSM 102969</strain>
    </source>
</reference>
<evidence type="ECO:0000256" key="4">
    <source>
        <dbReference type="ARBA" id="ARBA00019595"/>
    </source>
</evidence>
<evidence type="ECO:0000256" key="3">
    <source>
        <dbReference type="ARBA" id="ARBA00012098"/>
    </source>
</evidence>
<evidence type="ECO:0000256" key="5">
    <source>
        <dbReference type="PIRSR" id="PIRSR600888-1"/>
    </source>
</evidence>
<keyword evidence="7" id="KW-0413">Isomerase</keyword>
<dbReference type="InterPro" id="IPR000888">
    <property type="entry name" value="RmlC-like"/>
</dbReference>
<dbReference type="EC" id="5.1.3.13" evidence="3 7"/>
<protein>
    <recommendedName>
        <fullName evidence="4 7">dTDP-4-dehydrorhamnose 3,5-epimerase</fullName>
        <ecNumber evidence="3 7">5.1.3.13</ecNumber>
    </recommendedName>
    <alternativeName>
        <fullName evidence="7">Thymidine diphospho-4-keto-rhamnose 3,5-epimerase</fullName>
    </alternativeName>
</protein>
<dbReference type="InterPro" id="IPR011051">
    <property type="entry name" value="RmlC_Cupin_sf"/>
</dbReference>
<evidence type="ECO:0000256" key="1">
    <source>
        <dbReference type="ARBA" id="ARBA00001298"/>
    </source>
</evidence>
<dbReference type="InterPro" id="IPR014710">
    <property type="entry name" value="RmlC-like_jellyroll"/>
</dbReference>
<dbReference type="NCBIfam" id="TIGR01221">
    <property type="entry name" value="rmlC"/>
    <property type="match status" value="1"/>
</dbReference>
<feature type="site" description="Participates in a stacking interaction with the thymidine ring of dTDP-4-oxo-6-deoxyglucose" evidence="6">
    <location>
        <position position="138"/>
    </location>
</feature>
<evidence type="ECO:0000256" key="6">
    <source>
        <dbReference type="PIRSR" id="PIRSR600888-3"/>
    </source>
</evidence>
<evidence type="ECO:0000256" key="2">
    <source>
        <dbReference type="ARBA" id="ARBA00001997"/>
    </source>
</evidence>
<dbReference type="PANTHER" id="PTHR21047">
    <property type="entry name" value="DTDP-6-DEOXY-D-GLUCOSE-3,5 EPIMERASE"/>
    <property type="match status" value="1"/>
</dbReference>
<dbReference type="Gene3D" id="2.60.120.10">
    <property type="entry name" value="Jelly Rolls"/>
    <property type="match status" value="1"/>
</dbReference>
<feature type="active site" description="Proton acceptor" evidence="5">
    <location>
        <position position="62"/>
    </location>
</feature>
<comment type="function">
    <text evidence="2 7">Catalyzes the epimerization of the C3' and C5'positions of dTDP-6-deoxy-D-xylo-4-hexulose, forming dTDP-6-deoxy-L-lyxo-4-hexulose.</text>
</comment>